<reference evidence="2" key="1">
    <citation type="journal article" date="2021" name="G3 (Bethesda)">
        <title>Genome and transcriptome analysis of the beet armyworm Spodoptera exigua reveals targets for pest control. .</title>
        <authorList>
            <person name="Simon S."/>
            <person name="Breeschoten T."/>
            <person name="Jansen H.J."/>
            <person name="Dirks R.P."/>
            <person name="Schranz M.E."/>
            <person name="Ros V.I.D."/>
        </authorList>
    </citation>
    <scope>NUCLEOTIDE SEQUENCE</scope>
    <source>
        <strain evidence="2">TB_SE_WUR_2020</strain>
    </source>
</reference>
<feature type="region of interest" description="Disordered" evidence="1">
    <location>
        <begin position="484"/>
        <end position="533"/>
    </location>
</feature>
<evidence type="ECO:0000313" key="3">
    <source>
        <dbReference type="Proteomes" id="UP000814243"/>
    </source>
</evidence>
<dbReference type="Proteomes" id="UP000814243">
    <property type="component" value="Unassembled WGS sequence"/>
</dbReference>
<sequence length="661" mass="74779">MVACENHSTFKANLIQVTSLNQEPIEDLIHVLAIMLDQARDLYLNNFHSRNVGELSVYRSKKWNKLKDYYDASSACLIDAVRRDPELRREDLKDHMVVMKNILNWLYKGAKDDKKYLGPVLRPYLDGLFTTSIENSWFLEDFDGKKCVQELEGLKEYCMGVHDGSLEPCMGLLDAAKKFAWAKAMVDFVDRFRHIDFRIVFPTGEGMAISYPIKLPSRREHSSARTLTLSRRDKAEAKLRLAKRCVLGAFAAALVGDRRHKQKPISRHESSDEILANVKNGNYWRTTKPDIIPSSSIQDISKDQLDSLPRVRRRSRRHRPATSYGFPEISLSDHADTKTMRRKYHTLKSLVYTEPVESIREIRQRPRSAGSTVKNKEALSRPSILETLDFINSVKSALCDAEDSAWSIEDEWLVGQCAPLNLISARSGHHALHLALGDLVVALLHRGRFTILQELCSFLGDASEGALFALHRLARAARSRSSERASSSWRLPEAEGSITEAPQKYRPRPPDYVSGDEAPPPPPPLPRTSSIGRQVSNRYIDYQPPNRLQLEPTITQINPITPPYTGIINPIYDIKMPRDKFAVKRSKSLGRSFSSKNLGIEINRYNITLGHKSGRRTNDVVTAITGMTGETGLETKGNFFQRYSTAEVVGDSYRVSRATID</sequence>
<dbReference type="AlphaFoldDB" id="A0A922M9K2"/>
<protein>
    <submittedName>
        <fullName evidence="2">Uncharacterized protein</fullName>
    </submittedName>
</protein>
<organism evidence="2 3">
    <name type="scientific">Spodoptera exigua</name>
    <name type="common">Beet armyworm</name>
    <name type="synonym">Noctua fulgens</name>
    <dbReference type="NCBI Taxonomy" id="7107"/>
    <lineage>
        <taxon>Eukaryota</taxon>
        <taxon>Metazoa</taxon>
        <taxon>Ecdysozoa</taxon>
        <taxon>Arthropoda</taxon>
        <taxon>Hexapoda</taxon>
        <taxon>Insecta</taxon>
        <taxon>Pterygota</taxon>
        <taxon>Neoptera</taxon>
        <taxon>Endopterygota</taxon>
        <taxon>Lepidoptera</taxon>
        <taxon>Glossata</taxon>
        <taxon>Ditrysia</taxon>
        <taxon>Noctuoidea</taxon>
        <taxon>Noctuidae</taxon>
        <taxon>Amphipyrinae</taxon>
        <taxon>Spodoptera</taxon>
    </lineage>
</organism>
<proteinExistence type="predicted"/>
<accession>A0A922M9K2</accession>
<gene>
    <name evidence="2" type="ORF">HF086_002697</name>
</gene>
<evidence type="ECO:0000313" key="2">
    <source>
        <dbReference type="EMBL" id="KAH9632875.1"/>
    </source>
</evidence>
<comment type="caution">
    <text evidence="2">The sequence shown here is derived from an EMBL/GenBank/DDBJ whole genome shotgun (WGS) entry which is preliminary data.</text>
</comment>
<name>A0A922M9K2_SPOEX</name>
<dbReference type="EMBL" id="JACEFF010000678">
    <property type="protein sequence ID" value="KAH9632875.1"/>
    <property type="molecule type" value="Genomic_DNA"/>
</dbReference>
<evidence type="ECO:0000256" key="1">
    <source>
        <dbReference type="SAM" id="MobiDB-lite"/>
    </source>
</evidence>